<sequence>MSFPPHSNLLFLDPFSAEAVSRDGVVTGGNNSNAYFVGSHMLSGGTLYSPPGGTMMMVDAQQGGSGLLAPVHSGMLMGGGGAADGDRNQSPSSTHSASSFDYAQKRAVHNAIERARRESLNGQFQDLASAVPALIHVKRPSKAVIVEKSLEYIRSFRDHLAHRDQCIRKLQVRNLALHDQVNHLRKQLGMEPISETAEVFAAAAPVLPLVGEAAGCVKEEGNEEEDNEEEEEDEEESAGDEDKPKKMKLDAAHRQSVGSSPLQTSPQALAPGQQQQHKRRQQSLDLGASRAPLRMATGRHAGAGAKAPGPCGSSPGALAGIHTTAAAGPGSSHVMYSHPAFAPQAAMTAAGAYAHHPSAAAAVAAAAAFVAHTSAAHQQQQQQAAFSAMSAAHFSSVMALGAAHAQSSPPALQVSPVGFMSHHSPAASLGIIDMSKLPPNIFASTPLAQGPVHGQPGP</sequence>
<dbReference type="Proteomes" id="UP001150907">
    <property type="component" value="Unassembled WGS sequence"/>
</dbReference>
<dbReference type="GO" id="GO:0090575">
    <property type="term" value="C:RNA polymerase II transcription regulator complex"/>
    <property type="evidence" value="ECO:0007669"/>
    <property type="project" value="TreeGrafter"/>
</dbReference>
<keyword evidence="2" id="KW-0238">DNA-binding</keyword>
<dbReference type="EMBL" id="JANBQF010000002">
    <property type="protein sequence ID" value="KAJ2008598.1"/>
    <property type="molecule type" value="Genomic_DNA"/>
</dbReference>
<feature type="domain" description="BHLH" evidence="7">
    <location>
        <begin position="104"/>
        <end position="156"/>
    </location>
</feature>
<keyword evidence="1" id="KW-0805">Transcription regulation</keyword>
<accession>A0A9W8EMF9</accession>
<reference evidence="8" key="1">
    <citation type="submission" date="2022-07" db="EMBL/GenBank/DDBJ databases">
        <title>Phylogenomic reconstructions and comparative analyses of Kickxellomycotina fungi.</title>
        <authorList>
            <person name="Reynolds N.K."/>
            <person name="Stajich J.E."/>
            <person name="Barry K."/>
            <person name="Grigoriev I.V."/>
            <person name="Crous P."/>
            <person name="Smith M.E."/>
        </authorList>
    </citation>
    <scope>NUCLEOTIDE SEQUENCE</scope>
    <source>
        <strain evidence="8">IMI 214461</strain>
    </source>
</reference>
<dbReference type="SMART" id="SM00353">
    <property type="entry name" value="HLH"/>
    <property type="match status" value="1"/>
</dbReference>
<evidence type="ECO:0000256" key="4">
    <source>
        <dbReference type="ARBA" id="ARBA00023163"/>
    </source>
</evidence>
<feature type="compositionally biased region" description="Polar residues" evidence="6">
    <location>
        <begin position="256"/>
        <end position="267"/>
    </location>
</feature>
<keyword evidence="5" id="KW-0539">Nucleus</keyword>
<evidence type="ECO:0000313" key="8">
    <source>
        <dbReference type="EMBL" id="KAJ2008598.1"/>
    </source>
</evidence>
<evidence type="ECO:0000259" key="7">
    <source>
        <dbReference type="PROSITE" id="PS50888"/>
    </source>
</evidence>
<keyword evidence="4" id="KW-0804">Transcription</keyword>
<dbReference type="GO" id="GO:0003700">
    <property type="term" value="F:DNA-binding transcription factor activity"/>
    <property type="evidence" value="ECO:0007669"/>
    <property type="project" value="TreeGrafter"/>
</dbReference>
<feature type="region of interest" description="Disordered" evidence="6">
    <location>
        <begin position="78"/>
        <end position="100"/>
    </location>
</feature>
<evidence type="ECO:0000256" key="2">
    <source>
        <dbReference type="ARBA" id="ARBA00023125"/>
    </source>
</evidence>
<evidence type="ECO:0000313" key="9">
    <source>
        <dbReference type="Proteomes" id="UP001150907"/>
    </source>
</evidence>
<evidence type="ECO:0000256" key="5">
    <source>
        <dbReference type="ARBA" id="ARBA00023242"/>
    </source>
</evidence>
<gene>
    <name evidence="8" type="ORF">H4R26_000074</name>
</gene>
<keyword evidence="9" id="KW-1185">Reference proteome</keyword>
<evidence type="ECO:0000256" key="1">
    <source>
        <dbReference type="ARBA" id="ARBA00023015"/>
    </source>
</evidence>
<comment type="caution">
    <text evidence="8">The sequence shown here is derived from an EMBL/GenBank/DDBJ whole genome shotgun (WGS) entry which is preliminary data.</text>
</comment>
<proteinExistence type="predicted"/>
<dbReference type="InterPro" id="IPR011598">
    <property type="entry name" value="bHLH_dom"/>
</dbReference>
<organism evidence="8 9">
    <name type="scientific">Coemansia thaxteri</name>
    <dbReference type="NCBI Taxonomy" id="2663907"/>
    <lineage>
        <taxon>Eukaryota</taxon>
        <taxon>Fungi</taxon>
        <taxon>Fungi incertae sedis</taxon>
        <taxon>Zoopagomycota</taxon>
        <taxon>Kickxellomycotina</taxon>
        <taxon>Kickxellomycetes</taxon>
        <taxon>Kickxellales</taxon>
        <taxon>Kickxellaceae</taxon>
        <taxon>Coemansia</taxon>
    </lineage>
</organism>
<dbReference type="OrthoDB" id="8964853at2759"/>
<protein>
    <recommendedName>
        <fullName evidence="7">BHLH domain-containing protein</fullName>
    </recommendedName>
</protein>
<keyword evidence="3" id="KW-0010">Activator</keyword>
<evidence type="ECO:0000256" key="6">
    <source>
        <dbReference type="SAM" id="MobiDB-lite"/>
    </source>
</evidence>
<dbReference type="GO" id="GO:0003677">
    <property type="term" value="F:DNA binding"/>
    <property type="evidence" value="ECO:0007669"/>
    <property type="project" value="UniProtKB-KW"/>
</dbReference>
<feature type="compositionally biased region" description="Acidic residues" evidence="6">
    <location>
        <begin position="221"/>
        <end position="239"/>
    </location>
</feature>
<dbReference type="Pfam" id="PF00010">
    <property type="entry name" value="HLH"/>
    <property type="match status" value="1"/>
</dbReference>
<dbReference type="Gene3D" id="4.10.280.10">
    <property type="entry name" value="Helix-loop-helix DNA-binding domain"/>
    <property type="match status" value="1"/>
</dbReference>
<dbReference type="PROSITE" id="PS50888">
    <property type="entry name" value="BHLH"/>
    <property type="match status" value="1"/>
</dbReference>
<evidence type="ECO:0000256" key="3">
    <source>
        <dbReference type="ARBA" id="ARBA00023159"/>
    </source>
</evidence>
<dbReference type="SUPFAM" id="SSF47459">
    <property type="entry name" value="HLH, helix-loop-helix DNA-binding domain"/>
    <property type="match status" value="1"/>
</dbReference>
<dbReference type="InterPro" id="IPR036638">
    <property type="entry name" value="HLH_DNA-bd_sf"/>
</dbReference>
<dbReference type="GO" id="GO:0046983">
    <property type="term" value="F:protein dimerization activity"/>
    <property type="evidence" value="ECO:0007669"/>
    <property type="project" value="InterPro"/>
</dbReference>
<dbReference type="PANTHER" id="PTHR10328">
    <property type="entry name" value="PROTEIN MAX MYC-ASSOCIATED FACTOR X"/>
    <property type="match status" value="1"/>
</dbReference>
<dbReference type="GO" id="GO:0045944">
    <property type="term" value="P:positive regulation of transcription by RNA polymerase II"/>
    <property type="evidence" value="ECO:0007669"/>
    <property type="project" value="TreeGrafter"/>
</dbReference>
<dbReference type="PANTHER" id="PTHR10328:SF3">
    <property type="entry name" value="PROTEIN MAX"/>
    <property type="match status" value="1"/>
</dbReference>
<feature type="region of interest" description="Disordered" evidence="6">
    <location>
        <begin position="218"/>
        <end position="283"/>
    </location>
</feature>
<feature type="compositionally biased region" description="Basic and acidic residues" evidence="6">
    <location>
        <begin position="240"/>
        <end position="253"/>
    </location>
</feature>
<dbReference type="AlphaFoldDB" id="A0A9W8EMF9"/>
<feature type="compositionally biased region" description="Polar residues" evidence="6">
    <location>
        <begin position="88"/>
        <end position="100"/>
    </location>
</feature>
<name>A0A9W8EMF9_9FUNG</name>